<dbReference type="InterPro" id="IPR024775">
    <property type="entry name" value="DinB-like"/>
</dbReference>
<keyword evidence="4 5" id="KW-0862">Zinc</keyword>
<reference evidence="8 10" key="1">
    <citation type="journal article" date="2016" name="Front. Microbiol.">
        <title>High-Level Heat Resistance of Spores of Bacillus amyloliquefaciens and Bacillus licheniformis Results from the Presence of a spoVA Operon in a Tn1546 Transposon.</title>
        <authorList>
            <person name="Berendsen E.M."/>
            <person name="Koning R.A."/>
            <person name="Boekhorst J."/>
            <person name="de Jong A."/>
            <person name="Kuipers O.P."/>
            <person name="Wells-Bennik M.H."/>
        </authorList>
    </citation>
    <scope>NUCLEOTIDE SEQUENCE [LARGE SCALE GENOMIC DNA]</scope>
    <source>
        <strain evidence="8 10">B4121</strain>
    </source>
</reference>
<dbReference type="Gene3D" id="1.20.120.450">
    <property type="entry name" value="dinb family like domain"/>
    <property type="match status" value="1"/>
</dbReference>
<dbReference type="SUPFAM" id="SSF109854">
    <property type="entry name" value="DinB/YfiT-like putative metalloenzymes"/>
    <property type="match status" value="1"/>
</dbReference>
<dbReference type="Proteomes" id="UP000429980">
    <property type="component" value="Unassembled WGS sequence"/>
</dbReference>
<dbReference type="NCBIfam" id="NF009807">
    <property type="entry name" value="PRK13291.1"/>
    <property type="match status" value="1"/>
</dbReference>
<name>A0A6I7TXR9_9BACI</name>
<dbReference type="RefSeq" id="WP_020450614.1">
    <property type="nucleotide sequence ID" value="NZ_AP023088.1"/>
</dbReference>
<dbReference type="GO" id="GO:0016740">
    <property type="term" value="F:transferase activity"/>
    <property type="evidence" value="ECO:0007669"/>
    <property type="project" value="UniProtKB-KW"/>
</dbReference>
<proteinExistence type="inferred from homology"/>
<evidence type="ECO:0000313" key="7">
    <source>
        <dbReference type="EMBL" id="MDE1453061.1"/>
    </source>
</evidence>
<dbReference type="EMBL" id="NILF01000011">
    <property type="protein sequence ID" value="TWL43823.1"/>
    <property type="molecule type" value="Genomic_DNA"/>
</dbReference>
<dbReference type="InterPro" id="IPR023774">
    <property type="entry name" value="Put_metal_dep_hydrolase_YfiT"/>
</dbReference>
<evidence type="ECO:0000313" key="9">
    <source>
        <dbReference type="EMBL" id="TWL43823.1"/>
    </source>
</evidence>
<feature type="binding site" evidence="5">
    <location>
        <position position="158"/>
    </location>
    <ligand>
        <name>Zn(2+)</name>
        <dbReference type="ChEBI" id="CHEBI:29105"/>
    </ligand>
</feature>
<gene>
    <name evidence="7" type="primary">bstA</name>
    <name evidence="8" type="ORF">B4121_3823</name>
    <name evidence="9" type="ORF">CHCC15381_4166</name>
    <name evidence="7" type="ORF">PVN32_12855</name>
</gene>
<dbReference type="GO" id="GO:0005737">
    <property type="term" value="C:cytoplasm"/>
    <property type="evidence" value="ECO:0007669"/>
    <property type="project" value="UniProtKB-SubCell"/>
</dbReference>
<dbReference type="GO" id="GO:0016787">
    <property type="term" value="F:hydrolase activity"/>
    <property type="evidence" value="ECO:0007669"/>
    <property type="project" value="UniProtKB-UniRule"/>
</dbReference>
<keyword evidence="3 5" id="KW-0378">Hydrolase</keyword>
<keyword evidence="2 5" id="KW-0479">Metal-binding</keyword>
<dbReference type="HAMAP" id="MF_01256">
    <property type="entry name" value="YfiT_hydrol"/>
    <property type="match status" value="1"/>
</dbReference>
<keyword evidence="7" id="KW-0808">Transferase</keyword>
<comment type="subunit">
    <text evidence="5">Homodimer.</text>
</comment>
<protein>
    <recommendedName>
        <fullName evidence="5">Putative metal-dependent hydrolase B4121_3823</fullName>
        <ecNumber evidence="5">3.-.-.-</ecNumber>
    </recommendedName>
</protein>
<evidence type="ECO:0000256" key="1">
    <source>
        <dbReference type="ARBA" id="ARBA00022490"/>
    </source>
</evidence>
<comment type="cofactor">
    <cofactor evidence="5">
        <name>Zn(2+)</name>
        <dbReference type="ChEBI" id="CHEBI:29105"/>
    </cofactor>
    <text evidence="5">Binds 1 zinc ion per subunit.</text>
</comment>
<dbReference type="Proteomes" id="UP001216709">
    <property type="component" value="Unassembled WGS sequence"/>
</dbReference>
<dbReference type="EC" id="3.-.-.-" evidence="5"/>
<sequence length="176" mass="20353">MDQLKYPIGTFSKPLEAEERERKKWIGDLKQAPHLLSSAVAGLNEEQLDTPYRTGGWTVRQVVHHLADSHMNGYIRSKLALTEEAPLIRTFDEQNWAGLTDARTLDPALSLALLNTLHLRWTAFFESLTEADFEKAYIYPDTGEEMKLYQALALYVWHSHHHIAHITELRKRMGWN</sequence>
<evidence type="ECO:0000256" key="4">
    <source>
        <dbReference type="ARBA" id="ARBA00022833"/>
    </source>
</evidence>
<organism evidence="8 10">
    <name type="scientific">Bacillus paralicheniformis</name>
    <dbReference type="NCBI Taxonomy" id="1648923"/>
    <lineage>
        <taxon>Bacteria</taxon>
        <taxon>Bacillati</taxon>
        <taxon>Bacillota</taxon>
        <taxon>Bacilli</taxon>
        <taxon>Bacillales</taxon>
        <taxon>Bacillaceae</taxon>
        <taxon>Bacillus</taxon>
    </lineage>
</organism>
<dbReference type="EMBL" id="LKPO01000024">
    <property type="protein sequence ID" value="OLF88735.1"/>
    <property type="molecule type" value="Genomic_DNA"/>
</dbReference>
<evidence type="ECO:0000313" key="10">
    <source>
        <dbReference type="Proteomes" id="UP000185604"/>
    </source>
</evidence>
<accession>A0A6I7TXR9</accession>
<evidence type="ECO:0000256" key="3">
    <source>
        <dbReference type="ARBA" id="ARBA00022801"/>
    </source>
</evidence>
<dbReference type="GO" id="GO:0008270">
    <property type="term" value="F:zinc ion binding"/>
    <property type="evidence" value="ECO:0007669"/>
    <property type="project" value="UniProtKB-UniRule"/>
</dbReference>
<reference evidence="9 11" key="2">
    <citation type="submission" date="2019-06" db="EMBL/GenBank/DDBJ databases">
        <title>Genome sequence analysis of &gt;100 Bacillus licheniformis strains suggests intrinsic resistance to this species.</title>
        <authorList>
            <person name="Wels M."/>
            <person name="Siezen R.J."/>
            <person name="Johansen E."/>
            <person name="Stuer-Lauridsen B."/>
            <person name="Bjerre K."/>
            <person name="Nielsen B.K.K."/>
        </authorList>
    </citation>
    <scope>NUCLEOTIDE SEQUENCE [LARGE SCALE GENOMIC DNA]</scope>
    <source>
        <strain evidence="9 11">BAC-15381</strain>
    </source>
</reference>
<evidence type="ECO:0000259" key="6">
    <source>
        <dbReference type="Pfam" id="PF12867"/>
    </source>
</evidence>
<dbReference type="InterPro" id="IPR034660">
    <property type="entry name" value="DinB/YfiT-like"/>
</dbReference>
<comment type="subcellular location">
    <subcellularLocation>
        <location evidence="5">Cytoplasm</location>
    </subcellularLocation>
</comment>
<dbReference type="Pfam" id="PF12867">
    <property type="entry name" value="DinB_2"/>
    <property type="match status" value="1"/>
</dbReference>
<feature type="domain" description="DinB-like" evidence="6">
    <location>
        <begin position="29"/>
        <end position="166"/>
    </location>
</feature>
<comment type="function">
    <text evidence="5">Possible metal-dependent hydrolase.</text>
</comment>
<dbReference type="Proteomes" id="UP000185604">
    <property type="component" value="Unassembled WGS sequence"/>
</dbReference>
<dbReference type="AlphaFoldDB" id="A0A6I7TXR9"/>
<keyword evidence="11" id="KW-1185">Reference proteome</keyword>
<reference evidence="7" key="3">
    <citation type="submission" date="2022-12" db="EMBL/GenBank/DDBJ databases">
        <title>Draft Genome Sequences of Bacillus licheniformis and Bacillus paralicheniformis strains isolated from Irish skim milk powders.</title>
        <authorList>
            <person name="Lourenco A."/>
            <person name="Li F."/>
            <person name="Geraldine D."/>
            <person name="Tobin J.T."/>
            <person name="Butler F."/>
            <person name="Jordan K."/>
            <person name="Obrien T."/>
        </authorList>
    </citation>
    <scope>NUCLEOTIDE SEQUENCE</scope>
    <source>
        <strain evidence="7">3370</strain>
    </source>
</reference>
<comment type="similarity">
    <text evidence="5">Belongs to the metal hydrolase YfiT family.</text>
</comment>
<evidence type="ECO:0000256" key="2">
    <source>
        <dbReference type="ARBA" id="ARBA00022723"/>
    </source>
</evidence>
<evidence type="ECO:0000256" key="5">
    <source>
        <dbReference type="HAMAP-Rule" id="MF_01256"/>
    </source>
</evidence>
<keyword evidence="1 5" id="KW-0963">Cytoplasm</keyword>
<dbReference type="EMBL" id="JARAFO010000034">
    <property type="protein sequence ID" value="MDE1453061.1"/>
    <property type="molecule type" value="Genomic_DNA"/>
</dbReference>
<evidence type="ECO:0000313" key="11">
    <source>
        <dbReference type="Proteomes" id="UP000429980"/>
    </source>
</evidence>
<comment type="caution">
    <text evidence="8">The sequence shown here is derived from an EMBL/GenBank/DDBJ whole genome shotgun (WGS) entry which is preliminary data.</text>
</comment>
<dbReference type="GeneID" id="56670610"/>
<evidence type="ECO:0000313" key="8">
    <source>
        <dbReference type="EMBL" id="OLF88735.1"/>
    </source>
</evidence>
<feature type="binding site" evidence="5">
    <location>
        <position position="65"/>
    </location>
    <ligand>
        <name>Zn(2+)</name>
        <dbReference type="ChEBI" id="CHEBI:29105"/>
    </ligand>
</feature>
<feature type="binding site" evidence="5">
    <location>
        <position position="162"/>
    </location>
    <ligand>
        <name>Zn(2+)</name>
        <dbReference type="ChEBI" id="CHEBI:29105"/>
    </ligand>
</feature>